<dbReference type="GeneID" id="105266771"/>
<feature type="compositionally biased region" description="Basic and acidic residues" evidence="1">
    <location>
        <begin position="82"/>
        <end position="95"/>
    </location>
</feature>
<feature type="compositionally biased region" description="Basic and acidic residues" evidence="1">
    <location>
        <begin position="294"/>
        <end position="308"/>
    </location>
</feature>
<accession>A0A9R1U199</accession>
<feature type="domain" description="Tesmin/TSO1-like CXC" evidence="2">
    <location>
        <begin position="182"/>
        <end position="223"/>
    </location>
</feature>
<proteinExistence type="predicted"/>
<protein>
    <recommendedName>
        <fullName evidence="2">Tesmin/TSO1-like CXC domain-containing protein</fullName>
    </recommendedName>
</protein>
<evidence type="ECO:0000313" key="4">
    <source>
        <dbReference type="RefSeq" id="XP_011303477.1"/>
    </source>
</evidence>
<dbReference type="SMART" id="SM01114">
    <property type="entry name" value="CXC"/>
    <property type="match status" value="1"/>
</dbReference>
<organism evidence="3 4">
    <name type="scientific">Fopius arisanus</name>
    <dbReference type="NCBI Taxonomy" id="64838"/>
    <lineage>
        <taxon>Eukaryota</taxon>
        <taxon>Metazoa</taxon>
        <taxon>Ecdysozoa</taxon>
        <taxon>Arthropoda</taxon>
        <taxon>Hexapoda</taxon>
        <taxon>Insecta</taxon>
        <taxon>Pterygota</taxon>
        <taxon>Neoptera</taxon>
        <taxon>Endopterygota</taxon>
        <taxon>Hymenoptera</taxon>
        <taxon>Apocrita</taxon>
        <taxon>Ichneumonoidea</taxon>
        <taxon>Braconidae</taxon>
        <taxon>Opiinae</taxon>
        <taxon>Fopius</taxon>
    </lineage>
</organism>
<dbReference type="Gene3D" id="3.30.160.60">
    <property type="entry name" value="Classic Zinc Finger"/>
    <property type="match status" value="1"/>
</dbReference>
<dbReference type="KEGG" id="fas:105266771"/>
<sequence>MAVLFRGISGAISGDGELLFYLLRDFGNIGQQHRRVFLLNFVEPLRLVSGDLVTLGIPVSNIIVIGYLDFIFSKCWDRMGRPAKQKSESEAEKPKATKLKKLKAVDEDDTPDSPDENKDDIIASLQEQVKLLTIEVKTLRKHVKAGSQPPETPGKKGKEASADTPGPSKGRRSSTGQGKPKPKDKGCSCKGNCSTKICGCVKKDFYCLSTCKCSDACQNQDPEGDNENKENENNGKNQGNEIVTSPESSVTSASPKPQKSKRGKPSKEETLGHQDFNPMLPRRQLARSPLPTKSTKDVTKDHPDHPAFAEETLPLPKSEPDEEELPPPEDINKIEVDWEQHKAQLVQCSKCKRGFYAYRLKKHEASCIKV</sequence>
<dbReference type="RefSeq" id="XP_011303477.1">
    <property type="nucleotide sequence ID" value="XM_011305175.1"/>
</dbReference>
<evidence type="ECO:0000256" key="1">
    <source>
        <dbReference type="SAM" id="MobiDB-lite"/>
    </source>
</evidence>
<dbReference type="InterPro" id="IPR033467">
    <property type="entry name" value="Tesmin/TSO1-like_CXC"/>
</dbReference>
<dbReference type="OrthoDB" id="3176171at2759"/>
<name>A0A9R1U199_9HYME</name>
<feature type="region of interest" description="Disordered" evidence="1">
    <location>
        <begin position="217"/>
        <end position="329"/>
    </location>
</feature>
<dbReference type="Proteomes" id="UP000694866">
    <property type="component" value="Unplaced"/>
</dbReference>
<evidence type="ECO:0000259" key="2">
    <source>
        <dbReference type="SMART" id="SM01114"/>
    </source>
</evidence>
<evidence type="ECO:0000313" key="3">
    <source>
        <dbReference type="Proteomes" id="UP000694866"/>
    </source>
</evidence>
<feature type="region of interest" description="Disordered" evidence="1">
    <location>
        <begin position="141"/>
        <end position="191"/>
    </location>
</feature>
<keyword evidence="3" id="KW-1185">Reference proteome</keyword>
<dbReference type="AlphaFoldDB" id="A0A9R1U199"/>
<gene>
    <name evidence="4" type="primary">LOC105266771</name>
</gene>
<feature type="compositionally biased region" description="Polar residues" evidence="1">
    <location>
        <begin position="242"/>
        <end position="257"/>
    </location>
</feature>
<feature type="region of interest" description="Disordered" evidence="1">
    <location>
        <begin position="82"/>
        <end position="120"/>
    </location>
</feature>
<reference evidence="4" key="1">
    <citation type="submission" date="2025-08" db="UniProtKB">
        <authorList>
            <consortium name="RefSeq"/>
        </authorList>
    </citation>
    <scope>IDENTIFICATION</scope>
    <source>
        <strain evidence="4">USDA-PBARC FA_bdor</strain>
        <tissue evidence="4">Whole organism</tissue>
    </source>
</reference>